<dbReference type="InterPro" id="IPR006315">
    <property type="entry name" value="OM_autotransptr_brl_dom"/>
</dbReference>
<accession>A0AAW5AKW4</accession>
<keyword evidence="5 8" id="KW-0732">Signal</keyword>
<dbReference type="SUPFAM" id="SSF56925">
    <property type="entry name" value="OMPA-like"/>
    <property type="match status" value="1"/>
</dbReference>
<evidence type="ECO:0000256" key="8">
    <source>
        <dbReference type="SAM" id="SignalP"/>
    </source>
</evidence>
<dbReference type="Proteomes" id="UP001201397">
    <property type="component" value="Unassembled WGS sequence"/>
</dbReference>
<protein>
    <submittedName>
        <fullName evidence="10">Opacity family porin</fullName>
    </submittedName>
</protein>
<feature type="signal peptide" evidence="8">
    <location>
        <begin position="1"/>
        <end position="20"/>
    </location>
</feature>
<dbReference type="Gene3D" id="2.40.160.20">
    <property type="match status" value="1"/>
</dbReference>
<evidence type="ECO:0000256" key="4">
    <source>
        <dbReference type="ARBA" id="ARBA00022692"/>
    </source>
</evidence>
<evidence type="ECO:0000256" key="7">
    <source>
        <dbReference type="ARBA" id="ARBA00023237"/>
    </source>
</evidence>
<keyword evidence="3" id="KW-1134">Transmembrane beta strand</keyword>
<dbReference type="Pfam" id="PF02462">
    <property type="entry name" value="Opacity"/>
    <property type="match status" value="1"/>
</dbReference>
<organism evidence="10 11">
    <name type="scientific">Neisseria lisongii</name>
    <dbReference type="NCBI Taxonomy" id="2912188"/>
    <lineage>
        <taxon>Bacteria</taxon>
        <taxon>Pseudomonadati</taxon>
        <taxon>Pseudomonadota</taxon>
        <taxon>Betaproteobacteria</taxon>
        <taxon>Neisseriales</taxon>
        <taxon>Neisseriaceae</taxon>
        <taxon>Neisseria</taxon>
    </lineage>
</organism>
<evidence type="ECO:0000256" key="5">
    <source>
        <dbReference type="ARBA" id="ARBA00022729"/>
    </source>
</evidence>
<proteinExistence type="inferred from homology"/>
<dbReference type="GO" id="GO:0009279">
    <property type="term" value="C:cell outer membrane"/>
    <property type="evidence" value="ECO:0007669"/>
    <property type="project" value="UniProtKB-SubCell"/>
</dbReference>
<comment type="subcellular location">
    <subcellularLocation>
        <location evidence="1">Cell outer membrane</location>
    </subcellularLocation>
</comment>
<name>A0AAW5AKW4_9NEIS</name>
<feature type="domain" description="Porin opacity type" evidence="9">
    <location>
        <begin position="58"/>
        <end position="191"/>
    </location>
</feature>
<reference evidence="10" key="1">
    <citation type="submission" date="2022-01" db="EMBL/GenBank/DDBJ databases">
        <title>Neisseria sp. ZJ104.</title>
        <authorList>
            <person name="Yang C."/>
        </authorList>
    </citation>
    <scope>NUCLEOTIDE SEQUENCE</scope>
    <source>
        <strain evidence="10">ZJ104</strain>
    </source>
</reference>
<feature type="chain" id="PRO_5043845805" evidence="8">
    <location>
        <begin position="21"/>
        <end position="191"/>
    </location>
</feature>
<dbReference type="GO" id="GO:0015288">
    <property type="term" value="F:porin activity"/>
    <property type="evidence" value="ECO:0007669"/>
    <property type="project" value="InterPro"/>
</dbReference>
<keyword evidence="6" id="KW-0472">Membrane</keyword>
<keyword evidence="7" id="KW-0998">Cell outer membrane</keyword>
<evidence type="ECO:0000313" key="10">
    <source>
        <dbReference type="EMBL" id="MCF7530488.1"/>
    </source>
</evidence>
<comment type="similarity">
    <text evidence="2">Belongs to the opacity porin family.</text>
</comment>
<evidence type="ECO:0000256" key="6">
    <source>
        <dbReference type="ARBA" id="ARBA00023136"/>
    </source>
</evidence>
<evidence type="ECO:0000313" key="11">
    <source>
        <dbReference type="Proteomes" id="UP001201397"/>
    </source>
</evidence>
<evidence type="ECO:0000256" key="3">
    <source>
        <dbReference type="ARBA" id="ARBA00022452"/>
    </source>
</evidence>
<keyword evidence="4" id="KW-0812">Transmembrane</keyword>
<evidence type="ECO:0000256" key="2">
    <source>
        <dbReference type="ARBA" id="ARBA00009830"/>
    </source>
</evidence>
<dbReference type="InterPro" id="IPR011250">
    <property type="entry name" value="OMP/PagP_B-barrel"/>
</dbReference>
<dbReference type="NCBIfam" id="TIGR01414">
    <property type="entry name" value="autotrans_barl"/>
    <property type="match status" value="1"/>
</dbReference>
<gene>
    <name evidence="10" type="ORF">L4H06_09655</name>
</gene>
<sequence length="191" mass="20589">MKQKIFAAALAIALPAAALAQSTPGFYVQGDVGHATLTGKFEDGGKDKIKGFSPRISAGYDFGNNIRAAVDYTHYKKHDDRNGDSYSKLKTQGIGVSAIYDIETGLPVKPYVGARVSVNRVTDESSETSAGGYEYYSNRETKAGIGAMVGVSYDVTSNVALDAGYRYNYFGKFGDVKIHSNEFHGGVRVKF</sequence>
<evidence type="ECO:0000259" key="9">
    <source>
        <dbReference type="Pfam" id="PF02462"/>
    </source>
</evidence>
<dbReference type="EMBL" id="JAKKDL010000017">
    <property type="protein sequence ID" value="MCF7530488.1"/>
    <property type="molecule type" value="Genomic_DNA"/>
</dbReference>
<evidence type="ECO:0000256" key="1">
    <source>
        <dbReference type="ARBA" id="ARBA00004442"/>
    </source>
</evidence>
<dbReference type="InterPro" id="IPR003394">
    <property type="entry name" value="Porin_opacity"/>
</dbReference>
<dbReference type="RefSeq" id="WP_237093311.1">
    <property type="nucleotide sequence ID" value="NZ_JAKKDL010000017.1"/>
</dbReference>
<dbReference type="AlphaFoldDB" id="A0AAW5AKW4"/>
<comment type="caution">
    <text evidence="10">The sequence shown here is derived from an EMBL/GenBank/DDBJ whole genome shotgun (WGS) entry which is preliminary data.</text>
</comment>